<dbReference type="PANTHER" id="PTHR10720">
    <property type="entry name" value="HEME OXYGENASE"/>
    <property type="match status" value="1"/>
</dbReference>
<sequence>MSERSESFSARLRSATRRDHEAAESERYVTALTGGELSRTAYAELVAQHYFIYEVLEEAATAMAGDPVAGGFVDDALTRMPSLVADLEFLLGAGWLDRIAPNPATAAYVQRMREVCRTWPAGFVAHHYTRYLGDLSGGLFVGRAVAKAYGLGDDGGVDFYRFPAIDDPRAYKDAYRRRLDAMPISEAEFERLVGEVTLAYRHNTAVLAELGRTVEPFPPEVVAAISRHMNDDHPDDSLLICRSLGGRPTATAARMTGMDADGIDFAATVDGDPVPVRVPFSERLTERPQVRKEVVRMYHEACAALGVPPRPAAPHG</sequence>
<dbReference type="InterPro" id="IPR019595">
    <property type="entry name" value="DUF2470"/>
</dbReference>
<dbReference type="Pfam" id="PF01126">
    <property type="entry name" value="Heme_oxygenase"/>
    <property type="match status" value="1"/>
</dbReference>
<dbReference type="Proteomes" id="UP000680866">
    <property type="component" value="Chromosome"/>
</dbReference>
<dbReference type="EMBL" id="AP023359">
    <property type="protein sequence ID" value="BCJ64248.1"/>
    <property type="molecule type" value="Genomic_DNA"/>
</dbReference>
<dbReference type="Gene3D" id="3.20.180.10">
    <property type="entry name" value="PNP-oxidase-like"/>
    <property type="match status" value="1"/>
</dbReference>
<dbReference type="GO" id="GO:0042167">
    <property type="term" value="P:heme catabolic process"/>
    <property type="evidence" value="ECO:0007669"/>
    <property type="project" value="TreeGrafter"/>
</dbReference>
<dbReference type="Pfam" id="PF10615">
    <property type="entry name" value="DUF2470"/>
    <property type="match status" value="1"/>
</dbReference>
<dbReference type="PANTHER" id="PTHR10720:SF0">
    <property type="entry name" value="HEME OXYGENASE"/>
    <property type="match status" value="1"/>
</dbReference>
<evidence type="ECO:0000256" key="3">
    <source>
        <dbReference type="ARBA" id="ARBA00023004"/>
    </source>
</evidence>
<dbReference type="InterPro" id="IPR016084">
    <property type="entry name" value="Haem_Oase-like_multi-hlx"/>
</dbReference>
<evidence type="ECO:0000256" key="1">
    <source>
        <dbReference type="ARBA" id="ARBA00022617"/>
    </source>
</evidence>
<dbReference type="SUPFAM" id="SSF48613">
    <property type="entry name" value="Heme oxygenase-like"/>
    <property type="match status" value="1"/>
</dbReference>
<keyword evidence="2" id="KW-0479">Metal-binding</keyword>
<dbReference type="GO" id="GO:0006979">
    <property type="term" value="P:response to oxidative stress"/>
    <property type="evidence" value="ECO:0007669"/>
    <property type="project" value="TreeGrafter"/>
</dbReference>
<evidence type="ECO:0000256" key="2">
    <source>
        <dbReference type="ARBA" id="ARBA00022723"/>
    </source>
</evidence>
<dbReference type="InterPro" id="IPR037119">
    <property type="entry name" value="Haem_oxidase_HugZ-like_sf"/>
</dbReference>
<dbReference type="Gene3D" id="1.20.910.10">
    <property type="entry name" value="Heme oxygenase-like"/>
    <property type="match status" value="1"/>
</dbReference>
<keyword evidence="1" id="KW-0349">Heme</keyword>
<dbReference type="PRINTS" id="PR00088">
    <property type="entry name" value="HAEMOXYGNASE"/>
</dbReference>
<dbReference type="GO" id="GO:0020037">
    <property type="term" value="F:heme binding"/>
    <property type="evidence" value="ECO:0007669"/>
    <property type="project" value="TreeGrafter"/>
</dbReference>
<organism evidence="5 6">
    <name type="scientific">Polymorphospora rubra</name>
    <dbReference type="NCBI Taxonomy" id="338584"/>
    <lineage>
        <taxon>Bacteria</taxon>
        <taxon>Bacillati</taxon>
        <taxon>Actinomycetota</taxon>
        <taxon>Actinomycetes</taxon>
        <taxon>Micromonosporales</taxon>
        <taxon>Micromonosporaceae</taxon>
        <taxon>Polymorphospora</taxon>
    </lineage>
</organism>
<dbReference type="InterPro" id="IPR002051">
    <property type="entry name" value="Haem_Oase"/>
</dbReference>
<dbReference type="InterPro" id="IPR016053">
    <property type="entry name" value="Haem_Oase-like"/>
</dbReference>
<accession>A0A810MY12</accession>
<dbReference type="KEGG" id="pry:Prubr_12690"/>
<dbReference type="GO" id="GO:0046872">
    <property type="term" value="F:metal ion binding"/>
    <property type="evidence" value="ECO:0007669"/>
    <property type="project" value="UniProtKB-KW"/>
</dbReference>
<dbReference type="GO" id="GO:0004392">
    <property type="term" value="F:heme oxygenase (decyclizing) activity"/>
    <property type="evidence" value="ECO:0007669"/>
    <property type="project" value="InterPro"/>
</dbReference>
<dbReference type="RefSeq" id="WP_246568374.1">
    <property type="nucleotide sequence ID" value="NZ_AP023359.1"/>
</dbReference>
<keyword evidence="6" id="KW-1185">Reference proteome</keyword>
<dbReference type="SUPFAM" id="SSF50475">
    <property type="entry name" value="FMN-binding split barrel"/>
    <property type="match status" value="1"/>
</dbReference>
<dbReference type="AlphaFoldDB" id="A0A810MY12"/>
<proteinExistence type="predicted"/>
<keyword evidence="3" id="KW-0408">Iron</keyword>
<evidence type="ECO:0000313" key="6">
    <source>
        <dbReference type="Proteomes" id="UP000680866"/>
    </source>
</evidence>
<name>A0A810MY12_9ACTN</name>
<dbReference type="CDD" id="cd19165">
    <property type="entry name" value="HemeO"/>
    <property type="match status" value="1"/>
</dbReference>
<protein>
    <recommendedName>
        <fullName evidence="4">DUF2470 domain-containing protein</fullName>
    </recommendedName>
</protein>
<reference evidence="5" key="1">
    <citation type="submission" date="2020-08" db="EMBL/GenBank/DDBJ databases">
        <title>Whole genome shotgun sequence of Polymorphospora rubra NBRC 101157.</title>
        <authorList>
            <person name="Komaki H."/>
            <person name="Tamura T."/>
        </authorList>
    </citation>
    <scope>NUCLEOTIDE SEQUENCE</scope>
    <source>
        <strain evidence="5">NBRC 101157</strain>
    </source>
</reference>
<gene>
    <name evidence="5" type="ORF">Prubr_12690</name>
</gene>
<dbReference type="GO" id="GO:0006788">
    <property type="term" value="P:heme oxidation"/>
    <property type="evidence" value="ECO:0007669"/>
    <property type="project" value="InterPro"/>
</dbReference>
<evidence type="ECO:0000259" key="4">
    <source>
        <dbReference type="Pfam" id="PF10615"/>
    </source>
</evidence>
<evidence type="ECO:0000313" key="5">
    <source>
        <dbReference type="EMBL" id="BCJ64248.1"/>
    </source>
</evidence>
<feature type="domain" description="DUF2470" evidence="4">
    <location>
        <begin position="223"/>
        <end position="297"/>
    </location>
</feature>